<reference evidence="2 3" key="1">
    <citation type="submission" date="2019-03" db="EMBL/GenBank/DDBJ databases">
        <title>Genomic Encyclopedia of Type Strains, Phase IV (KMG-IV): sequencing the most valuable type-strain genomes for metagenomic binning, comparative biology and taxonomic classification.</title>
        <authorList>
            <person name="Goeker M."/>
        </authorList>
    </citation>
    <scope>NUCLEOTIDE SEQUENCE [LARGE SCALE GENOMIC DNA]</scope>
    <source>
        <strain evidence="2 3">DSM 654</strain>
    </source>
</reference>
<evidence type="ECO:0000256" key="1">
    <source>
        <dbReference type="SAM" id="SignalP"/>
    </source>
</evidence>
<dbReference type="SUPFAM" id="SSF82171">
    <property type="entry name" value="DPP6 N-terminal domain-like"/>
    <property type="match status" value="1"/>
</dbReference>
<dbReference type="SUPFAM" id="SSF53474">
    <property type="entry name" value="alpha/beta-Hydrolases"/>
    <property type="match status" value="1"/>
</dbReference>
<evidence type="ECO:0000313" key="3">
    <source>
        <dbReference type="Proteomes" id="UP000295110"/>
    </source>
</evidence>
<gene>
    <name evidence="2" type="ORF">EV671_10608</name>
</gene>
<dbReference type="Gene3D" id="3.40.50.1820">
    <property type="entry name" value="alpha/beta hydrolase"/>
    <property type="match status" value="1"/>
</dbReference>
<dbReference type="InterPro" id="IPR029058">
    <property type="entry name" value="AB_hydrolase_fold"/>
</dbReference>
<keyword evidence="2" id="KW-0031">Aminopeptidase</keyword>
<dbReference type="AlphaFoldDB" id="A0A4R3UA06"/>
<sequence length="774" mass="86018">MRLVLLAPACALLWAVTSATAEQAPPGPSVRDVVEFTRIVQPMGSDAEELRRQVSPDGTRAFIVVRRADVASDRNHYEIQLLSLRPEQLGSGHPPAPETVYSFDSDQDPYNGDLALQQVRWLDDQALLFTGRIETGFNQAYRLDLSTKAVTRLTYETAPIVSFDVSRDGRRIVYAVQVPNPPMQDGARSIVIGTQSFWSVKWGQQRLQSQVRKYRCYVADIGAASKPRPLGEPFYEANVAKPVVSIAPDGRWALLPRYEPERTLAWSRDYPLLGEVMARWAPALQADPLRYYTGTLLKTARRMTAWRLDDGQEQVVVDAPDDAMLGMPQYRSDRLWQGEGDSVVLAGTHLPKAADGSLQKESYVIEYWPDSGRWKVIAKMEGRVANAHATPDGFVVIDGDKPRRFKRSGAAGWREAADAEKQSAGPAWTPRIQQALNEPADVVADGPSGVTVRLTQLNPHFNVATWGVMKPYAWRDLKGGEWSGGLLGPQDMDRRGRLPLVIQTYSIDPDAFYLDGPNFGIGFSSAYPGRAFVREGVLVLAMGFWPRNGARGIDGYSKLTQFYGGVRAAVDALVKDGLVDPARVGIIGFSTTGEITLNLVTFSDLPIRAATLADGDTNTLFNYAVAYGVEGWQQMEEMNRGLPYGPARDQWLRNDPALNTDCVRAALRIEAYGAPVYGNYDIYSLLRRQYKPVEMVLIPGGAHSLSMPSERMISLQGNVDWYRFWLKGEQRTEILLHGESAASLEAQYALWQQMEKMKAARDAEPRCPREPSRG</sequence>
<dbReference type="OrthoDB" id="100212at2"/>
<accession>A0A4R3UA06</accession>
<dbReference type="Gene3D" id="2.120.10.30">
    <property type="entry name" value="TolB, C-terminal domain"/>
    <property type="match status" value="1"/>
</dbReference>
<comment type="caution">
    <text evidence="2">The sequence shown here is derived from an EMBL/GenBank/DDBJ whole genome shotgun (WGS) entry which is preliminary data.</text>
</comment>
<keyword evidence="3" id="KW-1185">Reference proteome</keyword>
<name>A0A4R3UA06_ROSSA</name>
<dbReference type="Proteomes" id="UP000295110">
    <property type="component" value="Unassembled WGS sequence"/>
</dbReference>
<evidence type="ECO:0000313" key="2">
    <source>
        <dbReference type="EMBL" id="TCU83058.1"/>
    </source>
</evidence>
<protein>
    <submittedName>
        <fullName evidence="2">Dipeptidyl aminopeptidase/acylaminoacyl peptidase</fullName>
    </submittedName>
</protein>
<dbReference type="EMBL" id="SMBU01000060">
    <property type="protein sequence ID" value="TCU83058.1"/>
    <property type="molecule type" value="Genomic_DNA"/>
</dbReference>
<keyword evidence="2" id="KW-0645">Protease</keyword>
<organism evidence="2 3">
    <name type="scientific">Roseateles saccharophilus</name>
    <name type="common">Pseudomonas saccharophila</name>
    <dbReference type="NCBI Taxonomy" id="304"/>
    <lineage>
        <taxon>Bacteria</taxon>
        <taxon>Pseudomonadati</taxon>
        <taxon>Pseudomonadota</taxon>
        <taxon>Betaproteobacteria</taxon>
        <taxon>Burkholderiales</taxon>
        <taxon>Sphaerotilaceae</taxon>
        <taxon>Roseateles</taxon>
    </lineage>
</organism>
<keyword evidence="2" id="KW-0378">Hydrolase</keyword>
<feature type="chain" id="PRO_5020387077" evidence="1">
    <location>
        <begin position="22"/>
        <end position="774"/>
    </location>
</feature>
<proteinExistence type="predicted"/>
<dbReference type="GO" id="GO:0004177">
    <property type="term" value="F:aminopeptidase activity"/>
    <property type="evidence" value="ECO:0007669"/>
    <property type="project" value="UniProtKB-KW"/>
</dbReference>
<keyword evidence="1" id="KW-0732">Signal</keyword>
<dbReference type="RefSeq" id="WP_132576670.1">
    <property type="nucleotide sequence ID" value="NZ_CBCSGL010000087.1"/>
</dbReference>
<feature type="signal peptide" evidence="1">
    <location>
        <begin position="1"/>
        <end position="21"/>
    </location>
</feature>
<dbReference type="InterPro" id="IPR011042">
    <property type="entry name" value="6-blade_b-propeller_TolB-like"/>
</dbReference>